<dbReference type="SUPFAM" id="SSF55781">
    <property type="entry name" value="GAF domain-like"/>
    <property type="match status" value="1"/>
</dbReference>
<dbReference type="InterPro" id="IPR029016">
    <property type="entry name" value="GAF-like_dom_sf"/>
</dbReference>
<dbReference type="Gene3D" id="3.30.450.40">
    <property type="match status" value="1"/>
</dbReference>
<feature type="domain" description="ANTAR" evidence="5">
    <location>
        <begin position="186"/>
        <end position="247"/>
    </location>
</feature>
<evidence type="ECO:0000313" key="6">
    <source>
        <dbReference type="EMBL" id="STZ62440.1"/>
    </source>
</evidence>
<keyword evidence="2" id="KW-0418">Kinase</keyword>
<proteinExistence type="predicted"/>
<dbReference type="Gene3D" id="1.10.10.10">
    <property type="entry name" value="Winged helix-like DNA-binding domain superfamily/Winged helix DNA-binding domain"/>
    <property type="match status" value="1"/>
</dbReference>
<dbReference type="AlphaFoldDB" id="A0A378TP83"/>
<dbReference type="OrthoDB" id="4929862at2"/>
<dbReference type="InterPro" id="IPR036388">
    <property type="entry name" value="WH-like_DNA-bd_sf"/>
</dbReference>
<dbReference type="Proteomes" id="UP000254978">
    <property type="component" value="Unassembled WGS sequence"/>
</dbReference>
<dbReference type="InterPro" id="IPR011006">
    <property type="entry name" value="CheY-like_superfamily"/>
</dbReference>
<evidence type="ECO:0000313" key="7">
    <source>
        <dbReference type="Proteomes" id="UP000254978"/>
    </source>
</evidence>
<dbReference type="InterPro" id="IPR003018">
    <property type="entry name" value="GAF"/>
</dbReference>
<keyword evidence="3" id="KW-0805">Transcription regulation</keyword>
<accession>A0A378TP83</accession>
<dbReference type="RefSeq" id="WP_115281138.1">
    <property type="nucleotide sequence ID" value="NZ_AP022600.1"/>
</dbReference>
<evidence type="ECO:0000256" key="1">
    <source>
        <dbReference type="ARBA" id="ARBA00022679"/>
    </source>
</evidence>
<sequence>MTLDAGEAGGTPTKATADEADLQAGIDHLAGLVADSMDLGQLLTEVAVSGAQAVPGADGVGLTLVGADRSDGAAIESAGTGAVIDQLVRLQFADLHEGPCITAVANAMTVRSGSLGGEKRWPRFGPRAGRLGVNSVLALPLGVAGTVIGVMGVYSHRRNGFDDHAAELAQLFAKPAAVAVHNAHILSQAQTLTAQLQVALTTRPIIDQAIGLLRGRTGRSAEDSFAQLRAISQAEHRKVAEVAQQIVEDAVRRARSRRHP</sequence>
<keyword evidence="1" id="KW-0808">Transferase</keyword>
<dbReference type="SMART" id="SM01012">
    <property type="entry name" value="ANTAR"/>
    <property type="match status" value="1"/>
</dbReference>
<dbReference type="GO" id="GO:0003723">
    <property type="term" value="F:RNA binding"/>
    <property type="evidence" value="ECO:0007669"/>
    <property type="project" value="InterPro"/>
</dbReference>
<evidence type="ECO:0000256" key="4">
    <source>
        <dbReference type="ARBA" id="ARBA00023163"/>
    </source>
</evidence>
<gene>
    <name evidence="6" type="ORF">NCTC10821_06009</name>
</gene>
<dbReference type="Pfam" id="PF03861">
    <property type="entry name" value="ANTAR"/>
    <property type="match status" value="1"/>
</dbReference>
<dbReference type="EMBL" id="UGQT01000001">
    <property type="protein sequence ID" value="STZ62440.1"/>
    <property type="molecule type" value="Genomic_DNA"/>
</dbReference>
<evidence type="ECO:0000259" key="5">
    <source>
        <dbReference type="PROSITE" id="PS50921"/>
    </source>
</evidence>
<name>A0A378TP83_9MYCO</name>
<dbReference type="PROSITE" id="PS50921">
    <property type="entry name" value="ANTAR"/>
    <property type="match status" value="1"/>
</dbReference>
<evidence type="ECO:0000256" key="3">
    <source>
        <dbReference type="ARBA" id="ARBA00023015"/>
    </source>
</evidence>
<keyword evidence="7" id="KW-1185">Reference proteome</keyword>
<keyword evidence="4" id="KW-0804">Transcription</keyword>
<dbReference type="GO" id="GO:0016301">
    <property type="term" value="F:kinase activity"/>
    <property type="evidence" value="ECO:0007669"/>
    <property type="project" value="UniProtKB-KW"/>
</dbReference>
<dbReference type="SUPFAM" id="SSF52172">
    <property type="entry name" value="CheY-like"/>
    <property type="match status" value="1"/>
</dbReference>
<dbReference type="SMART" id="SM00065">
    <property type="entry name" value="GAF"/>
    <property type="match status" value="1"/>
</dbReference>
<protein>
    <submittedName>
        <fullName evidence="6">ANTAR domain-containing protein</fullName>
    </submittedName>
</protein>
<reference evidence="6 7" key="1">
    <citation type="submission" date="2018-06" db="EMBL/GenBank/DDBJ databases">
        <authorList>
            <consortium name="Pathogen Informatics"/>
            <person name="Doyle S."/>
        </authorList>
    </citation>
    <scope>NUCLEOTIDE SEQUENCE [LARGE SCALE GENOMIC DNA]</scope>
    <source>
        <strain evidence="6 7">NCTC10821</strain>
    </source>
</reference>
<organism evidence="6 7">
    <name type="scientific">Mycolicibacterium tokaiense</name>
    <dbReference type="NCBI Taxonomy" id="39695"/>
    <lineage>
        <taxon>Bacteria</taxon>
        <taxon>Bacillati</taxon>
        <taxon>Actinomycetota</taxon>
        <taxon>Actinomycetes</taxon>
        <taxon>Mycobacteriales</taxon>
        <taxon>Mycobacteriaceae</taxon>
        <taxon>Mycolicibacterium</taxon>
    </lineage>
</organism>
<dbReference type="InterPro" id="IPR005561">
    <property type="entry name" value="ANTAR"/>
</dbReference>
<dbReference type="InterPro" id="IPR012074">
    <property type="entry name" value="GAF_ANTAR"/>
</dbReference>
<evidence type="ECO:0000256" key="2">
    <source>
        <dbReference type="ARBA" id="ARBA00022777"/>
    </source>
</evidence>
<dbReference type="Pfam" id="PF13185">
    <property type="entry name" value="GAF_2"/>
    <property type="match status" value="1"/>
</dbReference>
<dbReference type="PIRSF" id="PIRSF036625">
    <property type="entry name" value="GAF_ANTAR"/>
    <property type="match status" value="1"/>
</dbReference>